<feature type="region of interest" description="Disordered" evidence="1">
    <location>
        <begin position="223"/>
        <end position="266"/>
    </location>
</feature>
<dbReference type="Proteomes" id="UP000054558">
    <property type="component" value="Unassembled WGS sequence"/>
</dbReference>
<feature type="compositionally biased region" description="Acidic residues" evidence="1">
    <location>
        <begin position="234"/>
        <end position="243"/>
    </location>
</feature>
<feature type="compositionally biased region" description="Basic and acidic residues" evidence="1">
    <location>
        <begin position="223"/>
        <end position="233"/>
    </location>
</feature>
<dbReference type="AlphaFoldDB" id="A0A1Y1INZ8"/>
<name>A0A1Y1INZ8_KLENI</name>
<feature type="compositionally biased region" description="Basic and acidic residues" evidence="1">
    <location>
        <begin position="161"/>
        <end position="181"/>
    </location>
</feature>
<dbReference type="Gene3D" id="3.30.40.220">
    <property type="match status" value="1"/>
</dbReference>
<feature type="compositionally biased region" description="Basic and acidic residues" evidence="1">
    <location>
        <begin position="423"/>
        <end position="438"/>
    </location>
</feature>
<keyword evidence="3" id="KW-1185">Reference proteome</keyword>
<dbReference type="OrthoDB" id="409543at2759"/>
<gene>
    <name evidence="2" type="ORF">KFL_010190060</name>
</gene>
<proteinExistence type="predicted"/>
<organism evidence="2 3">
    <name type="scientific">Klebsormidium nitens</name>
    <name type="common">Green alga</name>
    <name type="synonym">Ulothrix nitens</name>
    <dbReference type="NCBI Taxonomy" id="105231"/>
    <lineage>
        <taxon>Eukaryota</taxon>
        <taxon>Viridiplantae</taxon>
        <taxon>Streptophyta</taxon>
        <taxon>Klebsormidiophyceae</taxon>
        <taxon>Klebsormidiales</taxon>
        <taxon>Klebsormidiaceae</taxon>
        <taxon>Klebsormidium</taxon>
    </lineage>
</organism>
<dbReference type="EMBL" id="DF237968">
    <property type="protein sequence ID" value="GAQ92464.1"/>
    <property type="molecule type" value="Genomic_DNA"/>
</dbReference>
<protein>
    <submittedName>
        <fullName evidence="2">Uncharacterized protein</fullName>
    </submittedName>
</protein>
<feature type="region of interest" description="Disordered" evidence="1">
    <location>
        <begin position="419"/>
        <end position="463"/>
    </location>
</feature>
<feature type="compositionally biased region" description="Acidic residues" evidence="1">
    <location>
        <begin position="251"/>
        <end position="263"/>
    </location>
</feature>
<sequence length="682" mass="75825">MAPCSELTKKGLPCPLQALAGKSLCHIHHKSAELEETRRKEEAERAARGVKLCIGGGEQKCSDKAELPLDFDKSTCDACIKKIRERSLANKAERDAATAERNKAKAKKGVKECIACHQERPDADFVAERRAKGGGEPVSDRCKSCRERAKEVKAVAVAGSQKREQEQARRREEAKKAEAAGKRTCSRHGSVTRGCWVVLPDGYEGTTCQPCIKLREEYRAYKQAQREREREPEKPEDESAGEEETVHNSEEAEDGEIVDEEEAAPAARKPGTCLAIVRSSGKPCLNKAADNSQYCKKHELDGELAAITERGGRVCANVYRGKDRCQKELPPDCKFRTCEPCRNAAKESDDKLIAAKREKAAAEIAALRELGVTKKMCMNPKCCGIKDPSDFAFEETSKRAGWCSECRKKRQTYVAKLPGGKRTRTEADMERARVREDPGQEGVQAGPQGGEPGEGAADQARHRNRVRVISFEGEEEPESKTAEELIKEMDSCCFFCGDEHSDQKPLGVHRLDLSLGWTADNCVPTCTNCWEMKKKVDARTFVERCVYIQEVKEGGVRSDFPSELFGNHHRAGQFAVYKLVAKEPGRPFELSADQFKDIVRQPCYICGKKNIEGVHTNGVDRVDNKQGYSPLNTRAACGDCNYMKSHLQLEVFYKQVSKIASRAQITLAYIPENTVRSTFVCG</sequence>
<reference evidence="2 3" key="1">
    <citation type="journal article" date="2014" name="Nat. Commun.">
        <title>Klebsormidium flaccidum genome reveals primary factors for plant terrestrial adaptation.</title>
        <authorList>
            <person name="Hori K."/>
            <person name="Maruyama F."/>
            <person name="Fujisawa T."/>
            <person name="Togashi T."/>
            <person name="Yamamoto N."/>
            <person name="Seo M."/>
            <person name="Sato S."/>
            <person name="Yamada T."/>
            <person name="Mori H."/>
            <person name="Tajima N."/>
            <person name="Moriyama T."/>
            <person name="Ikeuchi M."/>
            <person name="Watanabe M."/>
            <person name="Wada H."/>
            <person name="Kobayashi K."/>
            <person name="Saito M."/>
            <person name="Masuda T."/>
            <person name="Sasaki-Sekimoto Y."/>
            <person name="Mashiguchi K."/>
            <person name="Awai K."/>
            <person name="Shimojima M."/>
            <person name="Masuda S."/>
            <person name="Iwai M."/>
            <person name="Nobusawa T."/>
            <person name="Narise T."/>
            <person name="Kondo S."/>
            <person name="Saito H."/>
            <person name="Sato R."/>
            <person name="Murakawa M."/>
            <person name="Ihara Y."/>
            <person name="Oshima-Yamada Y."/>
            <person name="Ohtaka K."/>
            <person name="Satoh M."/>
            <person name="Sonobe K."/>
            <person name="Ishii M."/>
            <person name="Ohtani R."/>
            <person name="Kanamori-Sato M."/>
            <person name="Honoki R."/>
            <person name="Miyazaki D."/>
            <person name="Mochizuki H."/>
            <person name="Umetsu J."/>
            <person name="Higashi K."/>
            <person name="Shibata D."/>
            <person name="Kamiya Y."/>
            <person name="Sato N."/>
            <person name="Nakamura Y."/>
            <person name="Tabata S."/>
            <person name="Ida S."/>
            <person name="Kurokawa K."/>
            <person name="Ohta H."/>
        </authorList>
    </citation>
    <scope>NUCLEOTIDE SEQUENCE [LARGE SCALE GENOMIC DNA]</scope>
    <source>
        <strain evidence="2 3">NIES-2285</strain>
    </source>
</reference>
<evidence type="ECO:0000313" key="3">
    <source>
        <dbReference type="Proteomes" id="UP000054558"/>
    </source>
</evidence>
<evidence type="ECO:0000313" key="2">
    <source>
        <dbReference type="EMBL" id="GAQ92464.1"/>
    </source>
</evidence>
<feature type="region of interest" description="Disordered" evidence="1">
    <location>
        <begin position="156"/>
        <end position="183"/>
    </location>
</feature>
<accession>A0A1Y1INZ8</accession>
<evidence type="ECO:0000256" key="1">
    <source>
        <dbReference type="SAM" id="MobiDB-lite"/>
    </source>
</evidence>